<evidence type="ECO:0000256" key="2">
    <source>
        <dbReference type="ARBA" id="ARBA00022679"/>
    </source>
</evidence>
<feature type="binding site" evidence="7">
    <location>
        <position position="80"/>
    </location>
    <ligand>
        <name>substrate</name>
    </ligand>
</feature>
<dbReference type="EMBL" id="CP102290">
    <property type="protein sequence ID" value="UWP58542.1"/>
    <property type="molecule type" value="Genomic_DNA"/>
</dbReference>
<dbReference type="HAMAP" id="MF_00109">
    <property type="entry name" value="Shikimate_kinase"/>
    <property type="match status" value="1"/>
</dbReference>
<evidence type="ECO:0000256" key="1">
    <source>
        <dbReference type="ARBA" id="ARBA00022605"/>
    </source>
</evidence>
<dbReference type="CDD" id="cd00464">
    <property type="entry name" value="SK"/>
    <property type="match status" value="1"/>
</dbReference>
<keyword evidence="6 7" id="KW-0057">Aromatic amino acid biosynthesis</keyword>
<comment type="cofactor">
    <cofactor evidence="7">
        <name>Mg(2+)</name>
        <dbReference type="ChEBI" id="CHEBI:18420"/>
    </cofactor>
    <text evidence="7">Binds 1 Mg(2+) ion per subunit.</text>
</comment>
<dbReference type="RefSeq" id="WP_028529791.1">
    <property type="nucleotide sequence ID" value="NZ_CABLBR010000033.1"/>
</dbReference>
<evidence type="ECO:0000256" key="6">
    <source>
        <dbReference type="ARBA" id="ARBA00023141"/>
    </source>
</evidence>
<feature type="binding site" evidence="7">
    <location>
        <position position="33"/>
    </location>
    <ligand>
        <name>substrate</name>
    </ligand>
</feature>
<dbReference type="PANTHER" id="PTHR21087:SF16">
    <property type="entry name" value="SHIKIMATE KINASE 1, CHLOROPLASTIC"/>
    <property type="match status" value="1"/>
</dbReference>
<feature type="binding site" evidence="7">
    <location>
        <position position="137"/>
    </location>
    <ligand>
        <name>substrate</name>
    </ligand>
</feature>
<evidence type="ECO:0000256" key="3">
    <source>
        <dbReference type="ARBA" id="ARBA00022741"/>
    </source>
</evidence>
<feature type="binding site" evidence="7">
    <location>
        <begin position="11"/>
        <end position="16"/>
    </location>
    <ligand>
        <name>ATP</name>
        <dbReference type="ChEBI" id="CHEBI:30616"/>
    </ligand>
</feature>
<keyword evidence="4 7" id="KW-0418">Kinase</keyword>
<dbReference type="EC" id="2.7.1.71" evidence="7"/>
<keyword evidence="2 7" id="KW-0808">Transferase</keyword>
<dbReference type="Gene3D" id="3.40.50.300">
    <property type="entry name" value="P-loop containing nucleotide triphosphate hydrolases"/>
    <property type="match status" value="1"/>
</dbReference>
<dbReference type="SUPFAM" id="SSF52540">
    <property type="entry name" value="P-loop containing nucleoside triphosphate hydrolases"/>
    <property type="match status" value="1"/>
</dbReference>
<feature type="binding site" evidence="7">
    <location>
        <position position="15"/>
    </location>
    <ligand>
        <name>Mg(2+)</name>
        <dbReference type="ChEBI" id="CHEBI:18420"/>
    </ligand>
</feature>
<comment type="function">
    <text evidence="7">Catalyzes the specific phosphorylation of the 3-hydroxyl group of shikimic acid using ATP as a cosubstrate.</text>
</comment>
<keyword evidence="1 7" id="KW-0028">Amino-acid biosynthesis</keyword>
<keyword evidence="7" id="KW-0963">Cytoplasm</keyword>
<sequence>MNHIILIGFMGSGKTSVGKQLAKVMQLPFVDMDELIVQKSGMEITEIFERYGESHFRELETECLKELSKDRERKVLSVGGGLPVQSRNQPYLENMGTVILLEASVQTLLRRLKYDSSRPMLKGGDLQQKIETLQEQRKAEYEKVSDVRVVTDDKGFSQIVDEIRKIVECVKN</sequence>
<keyword evidence="5 7" id="KW-0067">ATP-binding</keyword>
<evidence type="ECO:0000313" key="8">
    <source>
        <dbReference type="EMBL" id="UWP58542.1"/>
    </source>
</evidence>
<dbReference type="GO" id="GO:0016301">
    <property type="term" value="F:kinase activity"/>
    <property type="evidence" value="ECO:0007669"/>
    <property type="project" value="UniProtKB-KW"/>
</dbReference>
<feature type="binding site" evidence="7">
    <location>
        <position position="57"/>
    </location>
    <ligand>
        <name>substrate</name>
    </ligand>
</feature>
<dbReference type="InterPro" id="IPR000623">
    <property type="entry name" value="Shikimate_kinase/TSH1"/>
</dbReference>
<reference evidence="8" key="1">
    <citation type="journal article" date="2022" name="Cell">
        <title>Design, construction, and in vivo augmentation of a complex gut microbiome.</title>
        <authorList>
            <person name="Cheng A.G."/>
            <person name="Ho P.Y."/>
            <person name="Aranda-Diaz A."/>
            <person name="Jain S."/>
            <person name="Yu F.B."/>
            <person name="Meng X."/>
            <person name="Wang M."/>
            <person name="Iakiviak M."/>
            <person name="Nagashima K."/>
            <person name="Zhao A."/>
            <person name="Murugkar P."/>
            <person name="Patil A."/>
            <person name="Atabakhsh K."/>
            <person name="Weakley A."/>
            <person name="Yan J."/>
            <person name="Brumbaugh A.R."/>
            <person name="Higginbottom S."/>
            <person name="Dimas A."/>
            <person name="Shiver A.L."/>
            <person name="Deutschbauer A."/>
            <person name="Neff N."/>
            <person name="Sonnenburg J.L."/>
            <person name="Huang K.C."/>
            <person name="Fischbach M.A."/>
        </authorList>
    </citation>
    <scope>NUCLEOTIDE SEQUENCE</scope>
    <source>
        <strain evidence="8">DSM 19829</strain>
    </source>
</reference>
<evidence type="ECO:0000256" key="4">
    <source>
        <dbReference type="ARBA" id="ARBA00022777"/>
    </source>
</evidence>
<comment type="pathway">
    <text evidence="7">Metabolic intermediate biosynthesis; chorismate biosynthesis; chorismate from D-erythrose 4-phosphate and phosphoenolpyruvate: step 5/7.</text>
</comment>
<dbReference type="InterPro" id="IPR031322">
    <property type="entry name" value="Shikimate/glucono_kinase"/>
</dbReference>
<keyword evidence="7" id="KW-0479">Metal-binding</keyword>
<dbReference type="PANTHER" id="PTHR21087">
    <property type="entry name" value="SHIKIMATE KINASE"/>
    <property type="match status" value="1"/>
</dbReference>
<comment type="catalytic activity">
    <reaction evidence="7">
        <text>shikimate + ATP = 3-phosphoshikimate + ADP + H(+)</text>
        <dbReference type="Rhea" id="RHEA:13121"/>
        <dbReference type="ChEBI" id="CHEBI:15378"/>
        <dbReference type="ChEBI" id="CHEBI:30616"/>
        <dbReference type="ChEBI" id="CHEBI:36208"/>
        <dbReference type="ChEBI" id="CHEBI:145989"/>
        <dbReference type="ChEBI" id="CHEBI:456216"/>
        <dbReference type="EC" id="2.7.1.71"/>
    </reaction>
</comment>
<evidence type="ECO:0000313" key="9">
    <source>
        <dbReference type="Proteomes" id="UP001060164"/>
    </source>
</evidence>
<organism evidence="8 9">
    <name type="scientific">Ruminococcus gauvreauii</name>
    <dbReference type="NCBI Taxonomy" id="438033"/>
    <lineage>
        <taxon>Bacteria</taxon>
        <taxon>Bacillati</taxon>
        <taxon>Bacillota</taxon>
        <taxon>Clostridia</taxon>
        <taxon>Eubacteriales</taxon>
        <taxon>Oscillospiraceae</taxon>
        <taxon>Ruminococcus</taxon>
    </lineage>
</organism>
<evidence type="ECO:0000256" key="5">
    <source>
        <dbReference type="ARBA" id="ARBA00022840"/>
    </source>
</evidence>
<accession>A0ABY5VE10</accession>
<protein>
    <recommendedName>
        <fullName evidence="7">Shikimate kinase</fullName>
        <shortName evidence="7">SK</shortName>
        <ecNumber evidence="7">2.7.1.71</ecNumber>
    </recommendedName>
</protein>
<dbReference type="Pfam" id="PF01202">
    <property type="entry name" value="SKI"/>
    <property type="match status" value="1"/>
</dbReference>
<proteinExistence type="inferred from homology"/>
<dbReference type="Proteomes" id="UP001060164">
    <property type="component" value="Chromosome"/>
</dbReference>
<keyword evidence="7" id="KW-0460">Magnesium</keyword>
<dbReference type="PRINTS" id="PR01100">
    <property type="entry name" value="SHIKIMTKNASE"/>
</dbReference>
<comment type="similarity">
    <text evidence="7">Belongs to the shikimate kinase family.</text>
</comment>
<name>A0ABY5VE10_9FIRM</name>
<comment type="subcellular location">
    <subcellularLocation>
        <location evidence="7">Cytoplasm</location>
    </subcellularLocation>
</comment>
<comment type="caution">
    <text evidence="7">Lacks conserved residue(s) required for the propagation of feature annotation.</text>
</comment>
<keyword evidence="9" id="KW-1185">Reference proteome</keyword>
<gene>
    <name evidence="7" type="primary">aroK</name>
    <name evidence="8" type="ORF">NQ502_14310</name>
</gene>
<feature type="binding site" evidence="7">
    <location>
        <position position="118"/>
    </location>
    <ligand>
        <name>ATP</name>
        <dbReference type="ChEBI" id="CHEBI:30616"/>
    </ligand>
</feature>
<dbReference type="InterPro" id="IPR027417">
    <property type="entry name" value="P-loop_NTPase"/>
</dbReference>
<keyword evidence="3 7" id="KW-0547">Nucleotide-binding</keyword>
<evidence type="ECO:0000256" key="7">
    <source>
        <dbReference type="HAMAP-Rule" id="MF_00109"/>
    </source>
</evidence>
<comment type="subunit">
    <text evidence="7">Monomer.</text>
</comment>